<name>A0ABU6L171_9GAMM</name>
<reference evidence="1 2" key="1">
    <citation type="submission" date="2024-01" db="EMBL/GenBank/DDBJ databases">
        <title>Active colonisers of the gastrointestinal tract of Atlantic salmon farmed in a warm water region.</title>
        <authorList>
            <person name="Bowman J.P."/>
        </authorList>
    </citation>
    <scope>NUCLEOTIDE SEQUENCE [LARGE SCALE GENOMIC DNA]</scope>
    <source>
        <strain evidence="1 2">S3MW1</strain>
    </source>
</reference>
<dbReference type="Gene3D" id="2.30.320.10">
    <property type="entry name" value="YwqG-like"/>
    <property type="match status" value="1"/>
</dbReference>
<accession>A0ABU6L171</accession>
<keyword evidence="2" id="KW-1185">Reference proteome</keyword>
<evidence type="ECO:0000313" key="1">
    <source>
        <dbReference type="EMBL" id="MEC6830175.1"/>
    </source>
</evidence>
<dbReference type="Pfam" id="PF09234">
    <property type="entry name" value="DUF1963"/>
    <property type="match status" value="1"/>
</dbReference>
<sequence>MENLQKDTEDKLRLAIKSAGLEKYTDRILDASRECIRIVATDELDHLSVGESRIGGSPDLEEKSQWPLYGYGENRDGLSVFYFQVNLHDIPMALVPELPKQGLLSVFSTSQNQLEDDGTILYLSSPNELCTQRLPNIFEFGDKDLDNKFNIAACFHKPRKLEFEVSVSLPGYFYAPDFIEEDDLEAYLDLESNIPNRLQGEEIGFMYSHFLQGMPEEDDPKWFTLFNISSDSQYFSFGDCGNCGISLMRDRARSGDFTEANFCYCE</sequence>
<evidence type="ECO:0000313" key="2">
    <source>
        <dbReference type="Proteomes" id="UP001306119"/>
    </source>
</evidence>
<dbReference type="InterPro" id="IPR015315">
    <property type="entry name" value="DUF1963"/>
</dbReference>
<dbReference type="PANTHER" id="PTHR36436:SF6">
    <property type="entry name" value="SLL5081 PROTEIN"/>
    <property type="match status" value="1"/>
</dbReference>
<dbReference type="RefSeq" id="WP_065208976.1">
    <property type="nucleotide sequence ID" value="NZ_JAYXUG010000001.1"/>
</dbReference>
<proteinExistence type="predicted"/>
<protein>
    <submittedName>
        <fullName evidence="1">DUF1963 domain-containing protein</fullName>
    </submittedName>
</protein>
<comment type="caution">
    <text evidence="1">The sequence shown here is derived from an EMBL/GenBank/DDBJ whole genome shotgun (WGS) entry which is preliminary data.</text>
</comment>
<dbReference type="InterPro" id="IPR035948">
    <property type="entry name" value="YwqG-like_sf"/>
</dbReference>
<dbReference type="Proteomes" id="UP001306119">
    <property type="component" value="Unassembled WGS sequence"/>
</dbReference>
<dbReference type="EMBL" id="JAYXUG010000001">
    <property type="protein sequence ID" value="MEC6830175.1"/>
    <property type="molecule type" value="Genomic_DNA"/>
</dbReference>
<dbReference type="PANTHER" id="PTHR36436">
    <property type="entry name" value="SLL5081 PROTEIN"/>
    <property type="match status" value="1"/>
</dbReference>
<dbReference type="SUPFAM" id="SSF103032">
    <property type="entry name" value="Hypothetical protein YwqG"/>
    <property type="match status" value="1"/>
</dbReference>
<organism evidence="1 2">
    <name type="scientific">Photobacterium toruni</name>
    <dbReference type="NCBI Taxonomy" id="1935446"/>
    <lineage>
        <taxon>Bacteria</taxon>
        <taxon>Pseudomonadati</taxon>
        <taxon>Pseudomonadota</taxon>
        <taxon>Gammaproteobacteria</taxon>
        <taxon>Vibrionales</taxon>
        <taxon>Vibrionaceae</taxon>
        <taxon>Photobacterium</taxon>
    </lineage>
</organism>
<gene>
    <name evidence="1" type="ORF">VXS06_00010</name>
</gene>